<feature type="region of interest" description="Disordered" evidence="1">
    <location>
        <begin position="87"/>
        <end position="184"/>
    </location>
</feature>
<dbReference type="PANTHER" id="PTHR33074">
    <property type="entry name" value="EXPRESSED PROTEIN-RELATED"/>
    <property type="match status" value="1"/>
</dbReference>
<feature type="domain" description="DUF1618" evidence="2">
    <location>
        <begin position="409"/>
        <end position="541"/>
    </location>
</feature>
<dbReference type="PANTHER" id="PTHR33074:SF79">
    <property type="entry name" value="EXPRESSED PROTEIN"/>
    <property type="match status" value="1"/>
</dbReference>
<accession>A0A811Q8S4</accession>
<dbReference type="Pfam" id="PF07762">
    <property type="entry name" value="DUF1618"/>
    <property type="match status" value="1"/>
</dbReference>
<dbReference type="Proteomes" id="UP000604825">
    <property type="component" value="Unassembled WGS sequence"/>
</dbReference>
<evidence type="ECO:0000313" key="3">
    <source>
        <dbReference type="EMBL" id="CAD6252496.1"/>
    </source>
</evidence>
<feature type="region of interest" description="Disordered" evidence="1">
    <location>
        <begin position="614"/>
        <end position="637"/>
    </location>
</feature>
<name>A0A811Q8S4_9POAL</name>
<feature type="compositionally biased region" description="Low complexity" evidence="1">
    <location>
        <begin position="91"/>
        <end position="104"/>
    </location>
</feature>
<dbReference type="InterPro" id="IPR011676">
    <property type="entry name" value="DUF1618"/>
</dbReference>
<sequence length="637" mass="72389">MRDARGGIVAEVRRKEAVSDDVFRLHPRLDASVAMARQRTIGIEWGRRHDFSGGSSHPKPDTCRIFPRPEEATFFPTVLGQTASHPHLLAPRRNPNPAACRPSPLLRRQHGRSRERREEPLSDARLRQRREEATSFSNGENGVRNRFPTRAPGNGVRKVSPSPTRSSAQEQRKPSASPPPPRVPRWLILDSIVHRSSRRRSGVVEDDATASALAHDCAGRPVRTSLRIADPPAVSRLYLHLTGRPPIKFREPTAIAAHRNSILFRVTVPFEDPMWWRDTYSFPIDYFVYSCRSSSPQSLTLLPPCFDGGYIDPELDEFCKPHRQQRQRTMLLQDIGILCHGDEGKFTVAQLKFSQRYEFELCVLHNPPPGSGISMEWSVKKVQIPSDTKINTYSWMTDAVVPIGRCLCWVDNYQGMLVVDVLADSNSNPDHQQCLRYIPLPKKALKCPRLYIDADEPDPMRSICVTDAGIIKLVCILTKCPPFTITTWTLDDIHGGRWTMDLSTTMGAEEFFHLLGTGHSCLPQVQPSFPLVSLVDPDVICFLLKDKDRGLFWMIDVNMRNKKLQSSALYISEEEEEDGYPPKRGPRYYFFGHRFIPSEFSSYLSEDAITSRDLSEKMQKTKEDRVMQKSGLEAQLE</sequence>
<evidence type="ECO:0000313" key="4">
    <source>
        <dbReference type="Proteomes" id="UP000604825"/>
    </source>
</evidence>
<evidence type="ECO:0000259" key="2">
    <source>
        <dbReference type="Pfam" id="PF07762"/>
    </source>
</evidence>
<evidence type="ECO:0000256" key="1">
    <source>
        <dbReference type="SAM" id="MobiDB-lite"/>
    </source>
</evidence>
<reference evidence="3" key="1">
    <citation type="submission" date="2020-10" db="EMBL/GenBank/DDBJ databases">
        <authorList>
            <person name="Han B."/>
            <person name="Lu T."/>
            <person name="Zhao Q."/>
            <person name="Huang X."/>
            <person name="Zhao Y."/>
        </authorList>
    </citation>
    <scope>NUCLEOTIDE SEQUENCE</scope>
</reference>
<gene>
    <name evidence="3" type="ORF">NCGR_LOCUS36148</name>
</gene>
<comment type="caution">
    <text evidence="3">The sequence shown here is derived from an EMBL/GenBank/DDBJ whole genome shotgun (WGS) entry which is preliminary data.</text>
</comment>
<feature type="compositionally biased region" description="Basic and acidic residues" evidence="1">
    <location>
        <begin position="614"/>
        <end position="627"/>
    </location>
</feature>
<proteinExistence type="predicted"/>
<dbReference type="OrthoDB" id="585971at2759"/>
<feature type="compositionally biased region" description="Basic and acidic residues" evidence="1">
    <location>
        <begin position="115"/>
        <end position="133"/>
    </location>
</feature>
<dbReference type="AlphaFoldDB" id="A0A811Q8S4"/>
<protein>
    <recommendedName>
        <fullName evidence="2">DUF1618 domain-containing protein</fullName>
    </recommendedName>
</protein>
<dbReference type="EMBL" id="CAJGYO010000009">
    <property type="protein sequence ID" value="CAD6252496.1"/>
    <property type="molecule type" value="Genomic_DNA"/>
</dbReference>
<organism evidence="3 4">
    <name type="scientific">Miscanthus lutarioriparius</name>
    <dbReference type="NCBI Taxonomy" id="422564"/>
    <lineage>
        <taxon>Eukaryota</taxon>
        <taxon>Viridiplantae</taxon>
        <taxon>Streptophyta</taxon>
        <taxon>Embryophyta</taxon>
        <taxon>Tracheophyta</taxon>
        <taxon>Spermatophyta</taxon>
        <taxon>Magnoliopsida</taxon>
        <taxon>Liliopsida</taxon>
        <taxon>Poales</taxon>
        <taxon>Poaceae</taxon>
        <taxon>PACMAD clade</taxon>
        <taxon>Panicoideae</taxon>
        <taxon>Andropogonodae</taxon>
        <taxon>Andropogoneae</taxon>
        <taxon>Saccharinae</taxon>
        <taxon>Miscanthus</taxon>
    </lineage>
</organism>
<keyword evidence="4" id="KW-1185">Reference proteome</keyword>